<dbReference type="AlphaFoldDB" id="A0A1R3HJ59"/>
<comment type="caution">
    <text evidence="1">The sequence shown here is derived from an EMBL/GenBank/DDBJ whole genome shotgun (WGS) entry which is preliminary data.</text>
</comment>
<keyword evidence="2" id="KW-1185">Reference proteome</keyword>
<gene>
    <name evidence="1" type="ORF">CCACVL1_19004</name>
</gene>
<protein>
    <submittedName>
        <fullName evidence="1">Uncharacterized protein</fullName>
    </submittedName>
</protein>
<sequence>MVLAAAATAVAMVKFLKPNKAVTAHTATVWLQKLRVIRKDYARPLRT</sequence>
<reference evidence="1 2" key="1">
    <citation type="submission" date="2013-09" db="EMBL/GenBank/DDBJ databases">
        <title>Corchorus capsularis genome sequencing.</title>
        <authorList>
            <person name="Alam M."/>
            <person name="Haque M.S."/>
            <person name="Islam M.S."/>
            <person name="Emdad E.M."/>
            <person name="Islam M.M."/>
            <person name="Ahmed B."/>
            <person name="Halim A."/>
            <person name="Hossen Q.M.M."/>
            <person name="Hossain M.Z."/>
            <person name="Ahmed R."/>
            <person name="Khan M.M."/>
            <person name="Islam R."/>
            <person name="Rashid M.M."/>
            <person name="Khan S.A."/>
            <person name="Rahman M.S."/>
            <person name="Alam M."/>
        </authorList>
    </citation>
    <scope>NUCLEOTIDE SEQUENCE [LARGE SCALE GENOMIC DNA]</scope>
    <source>
        <strain evidence="2">cv. CVL-1</strain>
        <tissue evidence="1">Whole seedling</tissue>
    </source>
</reference>
<dbReference type="Proteomes" id="UP000188268">
    <property type="component" value="Unassembled WGS sequence"/>
</dbReference>
<evidence type="ECO:0000313" key="2">
    <source>
        <dbReference type="Proteomes" id="UP000188268"/>
    </source>
</evidence>
<dbReference type="Gramene" id="OMO70294">
    <property type="protein sequence ID" value="OMO70294"/>
    <property type="gene ID" value="CCACVL1_19004"/>
</dbReference>
<organism evidence="1 2">
    <name type="scientific">Corchorus capsularis</name>
    <name type="common">Jute</name>
    <dbReference type="NCBI Taxonomy" id="210143"/>
    <lineage>
        <taxon>Eukaryota</taxon>
        <taxon>Viridiplantae</taxon>
        <taxon>Streptophyta</taxon>
        <taxon>Embryophyta</taxon>
        <taxon>Tracheophyta</taxon>
        <taxon>Spermatophyta</taxon>
        <taxon>Magnoliopsida</taxon>
        <taxon>eudicotyledons</taxon>
        <taxon>Gunneridae</taxon>
        <taxon>Pentapetalae</taxon>
        <taxon>rosids</taxon>
        <taxon>malvids</taxon>
        <taxon>Malvales</taxon>
        <taxon>Malvaceae</taxon>
        <taxon>Grewioideae</taxon>
        <taxon>Apeibeae</taxon>
        <taxon>Corchorus</taxon>
    </lineage>
</organism>
<dbReference type="OrthoDB" id="10318936at2759"/>
<evidence type="ECO:0000313" key="1">
    <source>
        <dbReference type="EMBL" id="OMO70294.1"/>
    </source>
</evidence>
<proteinExistence type="predicted"/>
<name>A0A1R3HJ59_COCAP</name>
<accession>A0A1R3HJ59</accession>
<dbReference type="EMBL" id="AWWV01011823">
    <property type="protein sequence ID" value="OMO70294.1"/>
    <property type="molecule type" value="Genomic_DNA"/>
</dbReference>